<accession>A0AAD9DCW7</accession>
<sequence length="77" mass="8970">MTKYEDEDWKDLPEDVKAAAKKLGYTKKMWNGDKEPDCCDEYWDDLDEDQRQAATVLGYDKESWDKGGILDKCCVIL</sequence>
<comment type="caution">
    <text evidence="1">The sequence shown here is derived from an EMBL/GenBank/DDBJ whole genome shotgun (WGS) entry which is preliminary data.</text>
</comment>
<protein>
    <submittedName>
        <fullName evidence="1">Uncharacterized protein</fullName>
    </submittedName>
</protein>
<name>A0AAD9DCW7_9STRA</name>
<proteinExistence type="predicted"/>
<organism evidence="1 2">
    <name type="scientific">Skeletonema marinoi</name>
    <dbReference type="NCBI Taxonomy" id="267567"/>
    <lineage>
        <taxon>Eukaryota</taxon>
        <taxon>Sar</taxon>
        <taxon>Stramenopiles</taxon>
        <taxon>Ochrophyta</taxon>
        <taxon>Bacillariophyta</taxon>
        <taxon>Coscinodiscophyceae</taxon>
        <taxon>Thalassiosirophycidae</taxon>
        <taxon>Thalassiosirales</taxon>
        <taxon>Skeletonemataceae</taxon>
        <taxon>Skeletonema</taxon>
        <taxon>Skeletonema marinoi-dohrnii complex</taxon>
    </lineage>
</organism>
<dbReference type="Proteomes" id="UP001224775">
    <property type="component" value="Unassembled WGS sequence"/>
</dbReference>
<reference evidence="1" key="1">
    <citation type="submission" date="2023-06" db="EMBL/GenBank/DDBJ databases">
        <title>Survivors Of The Sea: Transcriptome response of Skeletonema marinoi to long-term dormancy.</title>
        <authorList>
            <person name="Pinder M.I.M."/>
            <person name="Kourtchenko O."/>
            <person name="Robertson E.K."/>
            <person name="Larsson T."/>
            <person name="Maumus F."/>
            <person name="Osuna-Cruz C.M."/>
            <person name="Vancaester E."/>
            <person name="Stenow R."/>
            <person name="Vandepoele K."/>
            <person name="Ploug H."/>
            <person name="Bruchert V."/>
            <person name="Godhe A."/>
            <person name="Topel M."/>
        </authorList>
    </citation>
    <scope>NUCLEOTIDE SEQUENCE</scope>
    <source>
        <strain evidence="1">R05AC</strain>
    </source>
</reference>
<evidence type="ECO:0000313" key="2">
    <source>
        <dbReference type="Proteomes" id="UP001224775"/>
    </source>
</evidence>
<dbReference type="AlphaFoldDB" id="A0AAD9DCW7"/>
<keyword evidence="2" id="KW-1185">Reference proteome</keyword>
<evidence type="ECO:0000313" key="1">
    <source>
        <dbReference type="EMBL" id="KAK1741120.1"/>
    </source>
</evidence>
<gene>
    <name evidence="1" type="ORF">QTG54_008372</name>
</gene>
<dbReference type="EMBL" id="JATAAI010000014">
    <property type="protein sequence ID" value="KAK1741120.1"/>
    <property type="molecule type" value="Genomic_DNA"/>
</dbReference>